<reference evidence="4" key="1">
    <citation type="submission" date="2016-06" db="EMBL/GenBank/DDBJ databases">
        <title>Parallel loss of symbiosis genes in relatives of nitrogen-fixing non-legume Parasponia.</title>
        <authorList>
            <person name="Van Velzen R."/>
            <person name="Holmer R."/>
            <person name="Bu F."/>
            <person name="Rutten L."/>
            <person name="Van Zeijl A."/>
            <person name="Liu W."/>
            <person name="Santuari L."/>
            <person name="Cao Q."/>
            <person name="Sharma T."/>
            <person name="Shen D."/>
            <person name="Roswanjaya Y."/>
            <person name="Wardhani T."/>
            <person name="Kalhor M.S."/>
            <person name="Jansen J."/>
            <person name="Van den Hoogen J."/>
            <person name="Gungor B."/>
            <person name="Hartog M."/>
            <person name="Hontelez J."/>
            <person name="Verver J."/>
            <person name="Yang W.-C."/>
            <person name="Schijlen E."/>
            <person name="Repin R."/>
            <person name="Schilthuizen M."/>
            <person name="Schranz E."/>
            <person name="Heidstra R."/>
            <person name="Miyata K."/>
            <person name="Fedorova E."/>
            <person name="Kohlen W."/>
            <person name="Bisseling T."/>
            <person name="Smit S."/>
            <person name="Geurts R."/>
        </authorList>
    </citation>
    <scope>NUCLEOTIDE SEQUENCE [LARGE SCALE GENOMIC DNA]</scope>
    <source>
        <strain evidence="4">cv. RG33-2</strain>
    </source>
</reference>
<feature type="region of interest" description="Disordered" evidence="1">
    <location>
        <begin position="71"/>
        <end position="90"/>
    </location>
</feature>
<evidence type="ECO:0000256" key="1">
    <source>
        <dbReference type="SAM" id="MobiDB-lite"/>
    </source>
</evidence>
<dbReference type="Proteomes" id="UP000237000">
    <property type="component" value="Unassembled WGS sequence"/>
</dbReference>
<proteinExistence type="predicted"/>
<protein>
    <recommendedName>
        <fullName evidence="5">CLAVATA3/ESR (CLE)-related protein</fullName>
    </recommendedName>
</protein>
<keyword evidence="4" id="KW-1185">Reference proteome</keyword>
<comment type="caution">
    <text evidence="3">The sequence shown here is derived from an EMBL/GenBank/DDBJ whole genome shotgun (WGS) entry which is preliminary data.</text>
</comment>
<sequence>MRVEKLFILLLGVSIFLSLIQSSSCGSRALLSKDQTEPRFGLKKQHPSMLSRGYSVILDSMATRTRKVGISPLHAVSHRKVPTGSNPLHN</sequence>
<dbReference type="InParanoid" id="A0A2P5CZE4"/>
<evidence type="ECO:0000256" key="2">
    <source>
        <dbReference type="SAM" id="SignalP"/>
    </source>
</evidence>
<evidence type="ECO:0008006" key="5">
    <source>
        <dbReference type="Google" id="ProtNLM"/>
    </source>
</evidence>
<organism evidence="3 4">
    <name type="scientific">Trema orientale</name>
    <name type="common">Charcoal tree</name>
    <name type="synonym">Celtis orientalis</name>
    <dbReference type="NCBI Taxonomy" id="63057"/>
    <lineage>
        <taxon>Eukaryota</taxon>
        <taxon>Viridiplantae</taxon>
        <taxon>Streptophyta</taxon>
        <taxon>Embryophyta</taxon>
        <taxon>Tracheophyta</taxon>
        <taxon>Spermatophyta</taxon>
        <taxon>Magnoliopsida</taxon>
        <taxon>eudicotyledons</taxon>
        <taxon>Gunneridae</taxon>
        <taxon>Pentapetalae</taxon>
        <taxon>rosids</taxon>
        <taxon>fabids</taxon>
        <taxon>Rosales</taxon>
        <taxon>Cannabaceae</taxon>
        <taxon>Trema</taxon>
    </lineage>
</organism>
<dbReference type="EMBL" id="JXTC01000312">
    <property type="protein sequence ID" value="PON66422.1"/>
    <property type="molecule type" value="Genomic_DNA"/>
</dbReference>
<feature type="signal peptide" evidence="2">
    <location>
        <begin position="1"/>
        <end position="25"/>
    </location>
</feature>
<name>A0A2P5CZE4_TREOI</name>
<gene>
    <name evidence="3" type="ORF">TorRG33x02_267700</name>
</gene>
<evidence type="ECO:0000313" key="4">
    <source>
        <dbReference type="Proteomes" id="UP000237000"/>
    </source>
</evidence>
<evidence type="ECO:0000313" key="3">
    <source>
        <dbReference type="EMBL" id="PON66422.1"/>
    </source>
</evidence>
<accession>A0A2P5CZE4</accession>
<feature type="chain" id="PRO_5015125576" description="CLAVATA3/ESR (CLE)-related protein" evidence="2">
    <location>
        <begin position="26"/>
        <end position="90"/>
    </location>
</feature>
<dbReference type="OrthoDB" id="663321at2759"/>
<dbReference type="AlphaFoldDB" id="A0A2P5CZE4"/>
<keyword evidence="2" id="KW-0732">Signal</keyword>